<evidence type="ECO:0000313" key="1">
    <source>
        <dbReference type="EMBL" id="GAI23288.1"/>
    </source>
</evidence>
<dbReference type="Gene3D" id="1.25.40.10">
    <property type="entry name" value="Tetratricopeptide repeat domain"/>
    <property type="match status" value="1"/>
</dbReference>
<accession>X1LW27</accession>
<feature type="non-terminal residue" evidence="1">
    <location>
        <position position="272"/>
    </location>
</feature>
<feature type="non-terminal residue" evidence="1">
    <location>
        <position position="1"/>
    </location>
</feature>
<protein>
    <submittedName>
        <fullName evidence="1">Uncharacterized protein</fullName>
    </submittedName>
</protein>
<proteinExistence type="predicted"/>
<name>X1LW27_9ZZZZ</name>
<dbReference type="InterPro" id="IPR011990">
    <property type="entry name" value="TPR-like_helical_dom_sf"/>
</dbReference>
<reference evidence="1" key="1">
    <citation type="journal article" date="2014" name="Front. Microbiol.">
        <title>High frequency of phylogenetically diverse reductive dehalogenase-homologous genes in deep subseafloor sedimentary metagenomes.</title>
        <authorList>
            <person name="Kawai M."/>
            <person name="Futagami T."/>
            <person name="Toyoda A."/>
            <person name="Takaki Y."/>
            <person name="Nishi S."/>
            <person name="Hori S."/>
            <person name="Arai W."/>
            <person name="Tsubouchi T."/>
            <person name="Morono Y."/>
            <person name="Uchiyama I."/>
            <person name="Ito T."/>
            <person name="Fujiyama A."/>
            <person name="Inagaki F."/>
            <person name="Takami H."/>
        </authorList>
    </citation>
    <scope>NUCLEOTIDE SEQUENCE</scope>
    <source>
        <strain evidence="1">Expedition CK06-06</strain>
    </source>
</reference>
<comment type="caution">
    <text evidence="1">The sequence shown here is derived from an EMBL/GenBank/DDBJ whole genome shotgun (WGS) entry which is preliminary data.</text>
</comment>
<dbReference type="AlphaFoldDB" id="X1LW27"/>
<gene>
    <name evidence="1" type="ORF">S06H3_35478</name>
</gene>
<organism evidence="1">
    <name type="scientific">marine sediment metagenome</name>
    <dbReference type="NCBI Taxonomy" id="412755"/>
    <lineage>
        <taxon>unclassified sequences</taxon>
        <taxon>metagenomes</taxon>
        <taxon>ecological metagenomes</taxon>
    </lineage>
</organism>
<sequence length="272" mass="29815">VELFRFTYPSQALPASLYLPWAISNYNTQRNRHKCLQIADELRQSGRFDLFLEAIAGKAAAKTGNHELANQILQVAEEKINNQSSIINSQSIAWFYCFVSPDAENALDWANKAYSSEPNSATAATILAYSLVMNGQTDWAKPLIDNYERNQIADLALAQIQLQEGQQSSAIETLKSAIARDPGSLAAERAKEILAQHGGNYIPPIDPGIILNELRNSFGQALVPAFIRPQNLISVQLNVRGSEFSYGSKFGGTVAITNNSPEPLVISDDGLF</sequence>
<dbReference type="EMBL" id="BARV01021402">
    <property type="protein sequence ID" value="GAI23288.1"/>
    <property type="molecule type" value="Genomic_DNA"/>
</dbReference>
<dbReference type="SUPFAM" id="SSF48452">
    <property type="entry name" value="TPR-like"/>
    <property type="match status" value="1"/>
</dbReference>